<evidence type="ECO:0000256" key="2">
    <source>
        <dbReference type="ARBA" id="ARBA00007261"/>
    </source>
</evidence>
<dbReference type="PANTHER" id="PTHR11851">
    <property type="entry name" value="METALLOPROTEASE"/>
    <property type="match status" value="1"/>
</dbReference>
<evidence type="ECO:0000259" key="5">
    <source>
        <dbReference type="Pfam" id="PF05193"/>
    </source>
</evidence>
<comment type="caution">
    <text evidence="6">The sequence shown here is derived from an EMBL/GenBank/DDBJ whole genome shotgun (WGS) entry which is preliminary data.</text>
</comment>
<dbReference type="InterPro" id="IPR001431">
    <property type="entry name" value="Pept_M16_Zn_BS"/>
</dbReference>
<proteinExistence type="inferred from homology"/>
<dbReference type="GO" id="GO:0046872">
    <property type="term" value="F:metal ion binding"/>
    <property type="evidence" value="ECO:0007669"/>
    <property type="project" value="InterPro"/>
</dbReference>
<evidence type="ECO:0000259" key="4">
    <source>
        <dbReference type="Pfam" id="PF00675"/>
    </source>
</evidence>
<dbReference type="EMBL" id="DSOV01000020">
    <property type="protein sequence ID" value="HEN41843.1"/>
    <property type="molecule type" value="Genomic_DNA"/>
</dbReference>
<evidence type="ECO:0000256" key="3">
    <source>
        <dbReference type="RuleBase" id="RU004447"/>
    </source>
</evidence>
<accession>A0A831U0N0</accession>
<dbReference type="InterPro" id="IPR050361">
    <property type="entry name" value="MPP/UQCRC_Complex"/>
</dbReference>
<dbReference type="Pfam" id="PF00675">
    <property type="entry name" value="Peptidase_M16"/>
    <property type="match status" value="1"/>
</dbReference>
<protein>
    <submittedName>
        <fullName evidence="6">Insulinase family protein</fullName>
    </submittedName>
</protein>
<sequence>MTTITPSLTTLPNGLRVVSVEMPHLNSAEIAVYLRVGGRHDSRDKAGLAHFLEHMLFRGTAEHPTSRELEADFEAIGGCINAATDAETTCYYTRVHPDHVTEGLRLLSVMLLSPTLSGIEIEKKIITEEALEDINEQGEEINPDNLASRLLWPGHPIGMPTIGYLDTIAGFTDEDLRGHLAKHYVPANAVVVAAGRVSTAEVFAAAGGFFSPWAGPPPPFQEPVSEVQDAPRSLFVRDSDSQVNLQIAFRGFPRNDRRLAAVRLIRRILTGGGCSRLHLGLRERLGIVYSVDAQLAAYDDTGCFAVELSTAPENLALAVTEVLRETLLLATEPVGDDELGRVRQGYFFDLDYSRDATFDMQVRYGWGELMGMVRSIEEDQAEAAAVDAAAILAASRELFAPARLNLVAVGPVKAGVKREIAAIVRRYEGEFR</sequence>
<evidence type="ECO:0000256" key="1">
    <source>
        <dbReference type="ARBA" id="ARBA00001947"/>
    </source>
</evidence>
<dbReference type="GO" id="GO:0004222">
    <property type="term" value="F:metalloendopeptidase activity"/>
    <property type="evidence" value="ECO:0007669"/>
    <property type="project" value="InterPro"/>
</dbReference>
<feature type="domain" description="Peptidase M16 N-terminal" evidence="4">
    <location>
        <begin position="16"/>
        <end position="149"/>
    </location>
</feature>
<dbReference type="Pfam" id="PF05193">
    <property type="entry name" value="Peptidase_M16_C"/>
    <property type="match status" value="1"/>
</dbReference>
<dbReference type="AlphaFoldDB" id="A0A831U0N0"/>
<organism evidence="6">
    <name type="scientific">Geobacter metallireducens</name>
    <dbReference type="NCBI Taxonomy" id="28232"/>
    <lineage>
        <taxon>Bacteria</taxon>
        <taxon>Pseudomonadati</taxon>
        <taxon>Thermodesulfobacteriota</taxon>
        <taxon>Desulfuromonadia</taxon>
        <taxon>Geobacterales</taxon>
        <taxon>Geobacteraceae</taxon>
        <taxon>Geobacter</taxon>
    </lineage>
</organism>
<dbReference type="SUPFAM" id="SSF63411">
    <property type="entry name" value="LuxS/MPP-like metallohydrolase"/>
    <property type="match status" value="2"/>
</dbReference>
<dbReference type="InterPro" id="IPR011249">
    <property type="entry name" value="Metalloenz_LuxS/M16"/>
</dbReference>
<name>A0A831U0N0_GEOME</name>
<reference evidence="6" key="1">
    <citation type="journal article" date="2020" name="mSystems">
        <title>Genome- and Community-Level Interaction Insights into Carbon Utilization and Element Cycling Functions of Hydrothermarchaeota in Hydrothermal Sediment.</title>
        <authorList>
            <person name="Zhou Z."/>
            <person name="Liu Y."/>
            <person name="Xu W."/>
            <person name="Pan J."/>
            <person name="Luo Z.H."/>
            <person name="Li M."/>
        </authorList>
    </citation>
    <scope>NUCLEOTIDE SEQUENCE [LARGE SCALE GENOMIC DNA]</scope>
    <source>
        <strain evidence="6">SpSt-349</strain>
    </source>
</reference>
<comment type="similarity">
    <text evidence="2 3">Belongs to the peptidase M16 family.</text>
</comment>
<dbReference type="InterPro" id="IPR007863">
    <property type="entry name" value="Peptidase_M16_C"/>
</dbReference>
<evidence type="ECO:0000313" key="6">
    <source>
        <dbReference type="EMBL" id="HEN41843.1"/>
    </source>
</evidence>
<dbReference type="GO" id="GO:0006508">
    <property type="term" value="P:proteolysis"/>
    <property type="evidence" value="ECO:0007669"/>
    <property type="project" value="InterPro"/>
</dbReference>
<dbReference type="InterPro" id="IPR011765">
    <property type="entry name" value="Pept_M16_N"/>
</dbReference>
<dbReference type="Gene3D" id="3.30.830.10">
    <property type="entry name" value="Metalloenzyme, LuxS/M16 peptidase-like"/>
    <property type="match status" value="2"/>
</dbReference>
<dbReference type="PANTHER" id="PTHR11851:SF49">
    <property type="entry name" value="MITOCHONDRIAL-PROCESSING PEPTIDASE SUBUNIT ALPHA"/>
    <property type="match status" value="1"/>
</dbReference>
<gene>
    <name evidence="6" type="ORF">ENQ87_05615</name>
</gene>
<dbReference type="PROSITE" id="PS00143">
    <property type="entry name" value="INSULINASE"/>
    <property type="match status" value="1"/>
</dbReference>
<feature type="domain" description="Peptidase M16 C-terminal" evidence="5">
    <location>
        <begin position="171"/>
        <end position="345"/>
    </location>
</feature>
<comment type="cofactor">
    <cofactor evidence="1">
        <name>Zn(2+)</name>
        <dbReference type="ChEBI" id="CHEBI:29105"/>
    </cofactor>
</comment>